<protein>
    <submittedName>
        <fullName evidence="1">Uncharacterized protein</fullName>
    </submittedName>
</protein>
<name>A0A561VST4_ACTTI</name>
<gene>
    <name evidence="1" type="ORF">FHX34_104973</name>
</gene>
<dbReference type="RefSeq" id="WP_122980600.1">
    <property type="nucleotide sequence ID" value="NZ_BOMX01000004.1"/>
</dbReference>
<accession>A0A561VST4</accession>
<dbReference type="AlphaFoldDB" id="A0A561VST4"/>
<evidence type="ECO:0000313" key="2">
    <source>
        <dbReference type="Proteomes" id="UP000320239"/>
    </source>
</evidence>
<organism evidence="1 2">
    <name type="scientific">Actinoplanes teichomyceticus</name>
    <dbReference type="NCBI Taxonomy" id="1867"/>
    <lineage>
        <taxon>Bacteria</taxon>
        <taxon>Bacillati</taxon>
        <taxon>Actinomycetota</taxon>
        <taxon>Actinomycetes</taxon>
        <taxon>Micromonosporales</taxon>
        <taxon>Micromonosporaceae</taxon>
        <taxon>Actinoplanes</taxon>
    </lineage>
</organism>
<dbReference type="EMBL" id="VIWY01000004">
    <property type="protein sequence ID" value="TWG14667.1"/>
    <property type="molecule type" value="Genomic_DNA"/>
</dbReference>
<reference evidence="1 2" key="1">
    <citation type="submission" date="2019-06" db="EMBL/GenBank/DDBJ databases">
        <title>Sequencing the genomes of 1000 actinobacteria strains.</title>
        <authorList>
            <person name="Klenk H.-P."/>
        </authorList>
    </citation>
    <scope>NUCLEOTIDE SEQUENCE [LARGE SCALE GENOMIC DNA]</scope>
    <source>
        <strain evidence="1 2">DSM 43866</strain>
    </source>
</reference>
<sequence>MNFALNDRPDRSEKRAGSGMPRIASRLGVAAVAFTAVLSGGVPAFAEGSWSSYLSGVRSGFISREWTDNNSDSVVTKTTLRGCSRDDGANFSLKVDLRRKRSLSPDVSYGQKDVSACAGGTGTGTWGDQTSGTYFLQFWHYDFGTVSASSVATVY</sequence>
<comment type="caution">
    <text evidence="1">The sequence shown here is derived from an EMBL/GenBank/DDBJ whole genome shotgun (WGS) entry which is preliminary data.</text>
</comment>
<dbReference type="OrthoDB" id="5023295at2"/>
<evidence type="ECO:0000313" key="1">
    <source>
        <dbReference type="EMBL" id="TWG14667.1"/>
    </source>
</evidence>
<dbReference type="Proteomes" id="UP000320239">
    <property type="component" value="Unassembled WGS sequence"/>
</dbReference>
<proteinExistence type="predicted"/>
<keyword evidence="2" id="KW-1185">Reference proteome</keyword>